<keyword evidence="4" id="KW-1185">Reference proteome</keyword>
<dbReference type="InterPro" id="IPR008701">
    <property type="entry name" value="NPP1"/>
</dbReference>
<accession>A0A194WDK1</accession>
<dbReference type="PANTHER" id="PTHR33657">
    <property type="entry name" value="DOMAIN PROTEIN, PUTATIVE (AFU_ORTHOLOGUE AFUA_5G00600)-RELATED"/>
    <property type="match status" value="1"/>
</dbReference>
<dbReference type="OrthoDB" id="89086at2759"/>
<dbReference type="Pfam" id="PF05630">
    <property type="entry name" value="NPP1"/>
    <property type="match status" value="1"/>
</dbReference>
<comment type="similarity">
    <text evidence="1">Belongs to the Necrosis inducing protein (NPP1) family.</text>
</comment>
<name>A0A194V3N9_CYTMA</name>
<evidence type="ECO:0000313" key="3">
    <source>
        <dbReference type="EMBL" id="KUI58461.1"/>
    </source>
</evidence>
<dbReference type="Proteomes" id="UP000078576">
    <property type="component" value="Unassembled WGS sequence"/>
</dbReference>
<dbReference type="EMBL" id="KN714713">
    <property type="protein sequence ID" value="KUI58461.1"/>
    <property type="molecule type" value="Genomic_DNA"/>
</dbReference>
<evidence type="ECO:0000256" key="1">
    <source>
        <dbReference type="ARBA" id="ARBA00009520"/>
    </source>
</evidence>
<proteinExistence type="inferred from homology"/>
<sequence length="238" mass="25013">MAVLRSLLSIIAVAALTTAKPLERRATIGHDKVVGFPQTVPSGTTGDVYLAYQPLLKVENGCVPFPAVDAAGDTSGGLQTSGSSNGHCSSSTGQIYVRGVQHGTYYGLMYSWYFPKDQPSDGLGHRHDWEGTIVWLLSSTSTTADNIIAVCPSAHGGWECSTDGYTLSGTKPLIKYESTWPVNHAAGLTSSAGGSQPLVAWESLPPAAQDGLKNADFGDAIVPFTDATFTKNLDAATF</sequence>
<reference evidence="4" key="1">
    <citation type="submission" date="2014-12" db="EMBL/GenBank/DDBJ databases">
        <title>Genome Sequence of Valsa Canker Pathogens Uncovers a Specific Adaption of Colonization on Woody Bark.</title>
        <authorList>
            <person name="Yin Z."/>
            <person name="Liu H."/>
            <person name="Gao X."/>
            <person name="Li Z."/>
            <person name="Song N."/>
            <person name="Ke X."/>
            <person name="Dai Q."/>
            <person name="Wu Y."/>
            <person name="Sun Y."/>
            <person name="Xu J.-R."/>
            <person name="Kang Z.K."/>
            <person name="Wang L."/>
            <person name="Huang L."/>
        </authorList>
    </citation>
    <scope>NUCLEOTIDE SEQUENCE [LARGE SCALE GENOMIC DNA]</scope>
    <source>
        <strain evidence="4">SXYL134</strain>
    </source>
</reference>
<evidence type="ECO:0000313" key="4">
    <source>
        <dbReference type="Proteomes" id="UP000078576"/>
    </source>
</evidence>
<evidence type="ECO:0000256" key="2">
    <source>
        <dbReference type="ARBA" id="ARBA00023026"/>
    </source>
</evidence>
<protein>
    <submittedName>
        <fullName evidence="3">Uncharacterized protein</fullName>
    </submittedName>
</protein>
<dbReference type="PANTHER" id="PTHR33657:SF8">
    <property type="entry name" value="DOMAIN PROTEIN, PUTATIVE (AFU_ORTHOLOGUE AFUA_5G00600)-RELATED"/>
    <property type="match status" value="1"/>
</dbReference>
<gene>
    <name evidence="3" type="ORF">VP1G_05745</name>
</gene>
<dbReference type="PIRSF" id="PIRSF029958">
    <property type="entry name" value="Necrosis-inducing_protein"/>
    <property type="match status" value="1"/>
</dbReference>
<organism evidence="3 4">
    <name type="scientific">Cytospora mali</name>
    <name type="common">Apple Valsa canker fungus</name>
    <name type="synonym">Valsa mali</name>
    <dbReference type="NCBI Taxonomy" id="578113"/>
    <lineage>
        <taxon>Eukaryota</taxon>
        <taxon>Fungi</taxon>
        <taxon>Dikarya</taxon>
        <taxon>Ascomycota</taxon>
        <taxon>Pezizomycotina</taxon>
        <taxon>Sordariomycetes</taxon>
        <taxon>Sordariomycetidae</taxon>
        <taxon>Diaporthales</taxon>
        <taxon>Cytosporaceae</taxon>
        <taxon>Cytospora</taxon>
    </lineage>
</organism>
<keyword evidence="2" id="KW-0843">Virulence</keyword>
<accession>A0A194V3N9</accession>
<dbReference type="STRING" id="694573.A0A194V3N9"/>
<dbReference type="AlphaFoldDB" id="A0A194V3N9"/>